<evidence type="ECO:0000256" key="10">
    <source>
        <dbReference type="SAM" id="Phobius"/>
    </source>
</evidence>
<sequence>MERQNDAQIDELHDRISQLKEITKGIGKEVSESVSFLDSMGIDFDKASKQLRSTVSHLKLMVEQRGGKNLCCTVLLVLVVFFVMYVLSSASSPSGAGALRGTGSLTQNATAAGGSGR</sequence>
<comment type="caution">
    <text evidence="12">The sequence shown here is derived from an EMBL/GenBank/DDBJ whole genome shotgun (WGS) entry which is preliminary data.</text>
</comment>
<evidence type="ECO:0000256" key="9">
    <source>
        <dbReference type="SAM" id="MobiDB-lite"/>
    </source>
</evidence>
<name>A0ABN9U3U5_9DINO</name>
<feature type="domain" description="T-SNARE coiled-coil homology" evidence="11">
    <location>
        <begin position="1"/>
        <end position="61"/>
    </location>
</feature>
<evidence type="ECO:0000256" key="4">
    <source>
        <dbReference type="ARBA" id="ARBA00022927"/>
    </source>
</evidence>
<protein>
    <recommendedName>
        <fullName evidence="11">t-SNARE coiled-coil homology domain-containing protein</fullName>
    </recommendedName>
</protein>
<keyword evidence="4" id="KW-0653">Protein transport</keyword>
<reference evidence="12" key="1">
    <citation type="submission" date="2023-10" db="EMBL/GenBank/DDBJ databases">
        <authorList>
            <person name="Chen Y."/>
            <person name="Shah S."/>
            <person name="Dougan E. K."/>
            <person name="Thang M."/>
            <person name="Chan C."/>
        </authorList>
    </citation>
    <scope>NUCLEOTIDE SEQUENCE [LARGE SCALE GENOMIC DNA]</scope>
</reference>
<keyword evidence="2" id="KW-0813">Transport</keyword>
<evidence type="ECO:0000259" key="11">
    <source>
        <dbReference type="PROSITE" id="PS50192"/>
    </source>
</evidence>
<evidence type="ECO:0000313" key="12">
    <source>
        <dbReference type="EMBL" id="CAK0853519.1"/>
    </source>
</evidence>
<dbReference type="Proteomes" id="UP001189429">
    <property type="component" value="Unassembled WGS sequence"/>
</dbReference>
<evidence type="ECO:0000256" key="6">
    <source>
        <dbReference type="ARBA" id="ARBA00023034"/>
    </source>
</evidence>
<dbReference type="Gene3D" id="1.20.5.110">
    <property type="match status" value="1"/>
</dbReference>
<dbReference type="EMBL" id="CAUYUJ010015401">
    <property type="protein sequence ID" value="CAK0853519.1"/>
    <property type="molecule type" value="Genomic_DNA"/>
</dbReference>
<comment type="subcellular location">
    <subcellularLocation>
        <location evidence="8">Endomembrane system</location>
        <topology evidence="8">Single-pass type IV membrane protein</topology>
    </subcellularLocation>
    <subcellularLocation>
        <location evidence="1">Golgi apparatus membrane</location>
    </subcellularLocation>
</comment>
<dbReference type="CDD" id="cd15853">
    <property type="entry name" value="SNARE_Bet1"/>
    <property type="match status" value="1"/>
</dbReference>
<accession>A0ABN9U3U5</accession>
<evidence type="ECO:0000256" key="5">
    <source>
        <dbReference type="ARBA" id="ARBA00022989"/>
    </source>
</evidence>
<feature type="transmembrane region" description="Helical" evidence="10">
    <location>
        <begin position="69"/>
        <end position="87"/>
    </location>
</feature>
<dbReference type="InterPro" id="IPR000727">
    <property type="entry name" value="T_SNARE_dom"/>
</dbReference>
<dbReference type="InterPro" id="IPR039899">
    <property type="entry name" value="BET1_SNARE"/>
</dbReference>
<keyword evidence="5 10" id="KW-1133">Transmembrane helix</keyword>
<evidence type="ECO:0000256" key="3">
    <source>
        <dbReference type="ARBA" id="ARBA00022692"/>
    </source>
</evidence>
<dbReference type="PROSITE" id="PS50192">
    <property type="entry name" value="T_SNARE"/>
    <property type="match status" value="1"/>
</dbReference>
<dbReference type="PANTHER" id="PTHR12791">
    <property type="entry name" value="GOLGI SNARE BET1-RELATED"/>
    <property type="match status" value="1"/>
</dbReference>
<feature type="region of interest" description="Disordered" evidence="9">
    <location>
        <begin position="92"/>
        <end position="117"/>
    </location>
</feature>
<keyword evidence="6" id="KW-0333">Golgi apparatus</keyword>
<gene>
    <name evidence="12" type="ORF">PCOR1329_LOCUS44965</name>
</gene>
<keyword evidence="7 10" id="KW-0472">Membrane</keyword>
<evidence type="ECO:0000256" key="7">
    <source>
        <dbReference type="ARBA" id="ARBA00023136"/>
    </source>
</evidence>
<organism evidence="12 13">
    <name type="scientific">Prorocentrum cordatum</name>
    <dbReference type="NCBI Taxonomy" id="2364126"/>
    <lineage>
        <taxon>Eukaryota</taxon>
        <taxon>Sar</taxon>
        <taxon>Alveolata</taxon>
        <taxon>Dinophyceae</taxon>
        <taxon>Prorocentrales</taxon>
        <taxon>Prorocentraceae</taxon>
        <taxon>Prorocentrum</taxon>
    </lineage>
</organism>
<evidence type="ECO:0000256" key="2">
    <source>
        <dbReference type="ARBA" id="ARBA00022448"/>
    </source>
</evidence>
<dbReference type="SUPFAM" id="SSF58038">
    <property type="entry name" value="SNARE fusion complex"/>
    <property type="match status" value="1"/>
</dbReference>
<evidence type="ECO:0000313" key="13">
    <source>
        <dbReference type="Proteomes" id="UP001189429"/>
    </source>
</evidence>
<proteinExistence type="predicted"/>
<keyword evidence="3 10" id="KW-0812">Transmembrane</keyword>
<evidence type="ECO:0000256" key="1">
    <source>
        <dbReference type="ARBA" id="ARBA00004394"/>
    </source>
</evidence>
<evidence type="ECO:0000256" key="8">
    <source>
        <dbReference type="ARBA" id="ARBA00046280"/>
    </source>
</evidence>
<keyword evidence="13" id="KW-1185">Reference proteome</keyword>